<evidence type="ECO:0000313" key="7">
    <source>
        <dbReference type="Proteomes" id="UP000250369"/>
    </source>
</evidence>
<evidence type="ECO:0000256" key="2">
    <source>
        <dbReference type="ARBA" id="ARBA00022679"/>
    </source>
</evidence>
<gene>
    <name evidence="6" type="ORF">DQG23_07950</name>
</gene>
<evidence type="ECO:0000259" key="5">
    <source>
        <dbReference type="Pfam" id="PF14689"/>
    </source>
</evidence>
<evidence type="ECO:0000256" key="4">
    <source>
        <dbReference type="SAM" id="Phobius"/>
    </source>
</evidence>
<organism evidence="6 7">
    <name type="scientific">Paenibacillus contaminans</name>
    <dbReference type="NCBI Taxonomy" id="450362"/>
    <lineage>
        <taxon>Bacteria</taxon>
        <taxon>Bacillati</taxon>
        <taxon>Bacillota</taxon>
        <taxon>Bacilli</taxon>
        <taxon>Bacillales</taxon>
        <taxon>Paenibacillaceae</taxon>
        <taxon>Paenibacillus</taxon>
    </lineage>
</organism>
<proteinExistence type="predicted"/>
<dbReference type="Proteomes" id="UP000250369">
    <property type="component" value="Unassembled WGS sequence"/>
</dbReference>
<dbReference type="AlphaFoldDB" id="A0A329MQB7"/>
<keyword evidence="3" id="KW-0418">Kinase</keyword>
<name>A0A329MQB7_9BACL</name>
<dbReference type="GO" id="GO:0000155">
    <property type="term" value="F:phosphorelay sensor kinase activity"/>
    <property type="evidence" value="ECO:0007669"/>
    <property type="project" value="InterPro"/>
</dbReference>
<sequence>MRQWINARTLLWTANALALGAMIAFAVPLYGRLLLGLWLVASIMYLHREERLRRKSESDRHLIRTLSHHRHDWMNELQVLYGYIRLKKYEKLQDYVDKIKETVMQESYISKLGDPQLVAYLLSFRVDKRNMALEIEFEQEIELQSLPLHTAKTARLLRETIDLFDKCARSSDGEPNVLSLNVAVEEEKLLLDFVYEGSYEEFVLRSALADKMKAFALCAPEEESEYSENRAVVAIRLPFQD</sequence>
<keyword evidence="2" id="KW-0808">Transferase</keyword>
<dbReference type="RefSeq" id="WP_113030275.1">
    <property type="nucleotide sequence ID" value="NZ_QMFB01000003.1"/>
</dbReference>
<feature type="domain" description="SpoOB alpha-helical" evidence="5">
    <location>
        <begin position="58"/>
        <end position="112"/>
    </location>
</feature>
<dbReference type="OrthoDB" id="2375606at2"/>
<keyword evidence="4" id="KW-0472">Membrane</keyword>
<keyword evidence="4" id="KW-0812">Transmembrane</keyword>
<dbReference type="InterPro" id="IPR039506">
    <property type="entry name" value="SPOB_a"/>
</dbReference>
<feature type="transmembrane region" description="Helical" evidence="4">
    <location>
        <begin position="20"/>
        <end position="46"/>
    </location>
</feature>
<comment type="caution">
    <text evidence="6">The sequence shown here is derived from an EMBL/GenBank/DDBJ whole genome shotgun (WGS) entry which is preliminary data.</text>
</comment>
<dbReference type="SUPFAM" id="SSF55890">
    <property type="entry name" value="Sporulation response regulatory protein Spo0B"/>
    <property type="match status" value="1"/>
</dbReference>
<dbReference type="Pfam" id="PF14689">
    <property type="entry name" value="SPOB_a"/>
    <property type="match status" value="1"/>
</dbReference>
<evidence type="ECO:0000313" key="6">
    <source>
        <dbReference type="EMBL" id="RAV21964.1"/>
    </source>
</evidence>
<dbReference type="EMBL" id="QMFB01000003">
    <property type="protein sequence ID" value="RAV21964.1"/>
    <property type="molecule type" value="Genomic_DNA"/>
</dbReference>
<accession>A0A329MQB7</accession>
<dbReference type="InterPro" id="IPR016120">
    <property type="entry name" value="Sig_transdc_His_kin_SpoOB"/>
</dbReference>
<reference evidence="6 7" key="1">
    <citation type="journal article" date="2009" name="Int. J. Syst. Evol. Microbiol.">
        <title>Paenibacillus contaminans sp. nov., isolated from a contaminated laboratory plate.</title>
        <authorList>
            <person name="Chou J.H."/>
            <person name="Lee J.H."/>
            <person name="Lin M.C."/>
            <person name="Chang P.S."/>
            <person name="Arun A.B."/>
            <person name="Young C.C."/>
            <person name="Chen W.M."/>
        </authorList>
    </citation>
    <scope>NUCLEOTIDE SEQUENCE [LARGE SCALE GENOMIC DNA]</scope>
    <source>
        <strain evidence="6 7">CKOBP-6</strain>
    </source>
</reference>
<protein>
    <recommendedName>
        <fullName evidence="5">SpoOB alpha-helical domain-containing protein</fullName>
    </recommendedName>
</protein>
<dbReference type="Gene3D" id="1.10.287.130">
    <property type="match status" value="1"/>
</dbReference>
<evidence type="ECO:0000256" key="1">
    <source>
        <dbReference type="ARBA" id="ARBA00022553"/>
    </source>
</evidence>
<keyword evidence="1" id="KW-0597">Phosphoprotein</keyword>
<keyword evidence="4" id="KW-1133">Transmembrane helix</keyword>
<keyword evidence="7" id="KW-1185">Reference proteome</keyword>
<evidence type="ECO:0000256" key="3">
    <source>
        <dbReference type="ARBA" id="ARBA00022777"/>
    </source>
</evidence>